<dbReference type="PANTHER" id="PTHR30425:SF1">
    <property type="entry name" value="PHOSPHATE TRANSPORT SYSTEM PERMEASE PROTEIN PSTC"/>
    <property type="match status" value="1"/>
</dbReference>
<dbReference type="InterPro" id="IPR000515">
    <property type="entry name" value="MetI-like"/>
</dbReference>
<keyword evidence="7 9" id="KW-1133">Transmembrane helix</keyword>
<keyword evidence="5 10" id="KW-0592">Phosphate transport</keyword>
<evidence type="ECO:0000256" key="5">
    <source>
        <dbReference type="ARBA" id="ARBA00022592"/>
    </source>
</evidence>
<comment type="similarity">
    <text evidence="2 10">Belongs to the binding-protein-dependent transport system permease family. CysTW subfamily.</text>
</comment>
<evidence type="ECO:0000256" key="8">
    <source>
        <dbReference type="ARBA" id="ARBA00023136"/>
    </source>
</evidence>
<evidence type="ECO:0000256" key="7">
    <source>
        <dbReference type="ARBA" id="ARBA00022989"/>
    </source>
</evidence>
<dbReference type="GO" id="GO:0005886">
    <property type="term" value="C:plasma membrane"/>
    <property type="evidence" value="ECO:0007669"/>
    <property type="project" value="UniProtKB-SubCell"/>
</dbReference>
<feature type="transmembrane region" description="Helical" evidence="9">
    <location>
        <begin position="91"/>
        <end position="117"/>
    </location>
</feature>
<feature type="transmembrane region" description="Helical" evidence="9">
    <location>
        <begin position="300"/>
        <end position="323"/>
    </location>
</feature>
<comment type="function">
    <text evidence="10">Part of the binding-protein-dependent transport system for phosphate; probably responsible for the translocation of the substrate across the membrane.</text>
</comment>
<feature type="compositionally biased region" description="Low complexity" evidence="11">
    <location>
        <begin position="1"/>
        <end position="13"/>
    </location>
</feature>
<evidence type="ECO:0000256" key="2">
    <source>
        <dbReference type="ARBA" id="ARBA00007069"/>
    </source>
</evidence>
<dbReference type="Proteomes" id="UP000280935">
    <property type="component" value="Unassembled WGS sequence"/>
</dbReference>
<comment type="subcellular location">
    <subcellularLocation>
        <location evidence="1 9">Cell membrane</location>
        <topology evidence="1 9">Multi-pass membrane protein</topology>
    </subcellularLocation>
</comment>
<evidence type="ECO:0000256" key="10">
    <source>
        <dbReference type="RuleBase" id="RU363054"/>
    </source>
</evidence>
<keyword evidence="8 9" id="KW-0472">Membrane</keyword>
<dbReference type="RefSeq" id="WP_125228707.1">
    <property type="nucleotide sequence ID" value="NZ_RQYT01000034.1"/>
</dbReference>
<evidence type="ECO:0000256" key="3">
    <source>
        <dbReference type="ARBA" id="ARBA00022448"/>
    </source>
</evidence>
<evidence type="ECO:0000256" key="6">
    <source>
        <dbReference type="ARBA" id="ARBA00022692"/>
    </source>
</evidence>
<feature type="transmembrane region" description="Helical" evidence="9">
    <location>
        <begin position="129"/>
        <end position="150"/>
    </location>
</feature>
<comment type="caution">
    <text evidence="13">The sequence shown here is derived from an EMBL/GenBank/DDBJ whole genome shotgun (WGS) entry which is preliminary data.</text>
</comment>
<feature type="transmembrane region" description="Helical" evidence="9">
    <location>
        <begin position="33"/>
        <end position="58"/>
    </location>
</feature>
<name>A0A3P1WPW1_9ACTN</name>
<dbReference type="AlphaFoldDB" id="A0A3P1WPW1"/>
<dbReference type="PANTHER" id="PTHR30425">
    <property type="entry name" value="PHOSPHATE TRANSPORT SYSTEM PERMEASE PROTEIN PST"/>
    <property type="match status" value="1"/>
</dbReference>
<evidence type="ECO:0000313" key="14">
    <source>
        <dbReference type="Proteomes" id="UP000280935"/>
    </source>
</evidence>
<feature type="domain" description="ABC transmembrane type-1" evidence="12">
    <location>
        <begin position="93"/>
        <end position="319"/>
    </location>
</feature>
<feature type="region of interest" description="Disordered" evidence="11">
    <location>
        <begin position="1"/>
        <end position="24"/>
    </location>
</feature>
<dbReference type="OrthoDB" id="9785113at2"/>
<dbReference type="SUPFAM" id="SSF161098">
    <property type="entry name" value="MetI-like"/>
    <property type="match status" value="1"/>
</dbReference>
<evidence type="ECO:0000256" key="11">
    <source>
        <dbReference type="SAM" id="MobiDB-lite"/>
    </source>
</evidence>
<dbReference type="InterPro" id="IPR035906">
    <property type="entry name" value="MetI-like_sf"/>
</dbReference>
<dbReference type="CDD" id="cd06261">
    <property type="entry name" value="TM_PBP2"/>
    <property type="match status" value="1"/>
</dbReference>
<dbReference type="NCBIfam" id="TIGR02138">
    <property type="entry name" value="phosphate_pstC"/>
    <property type="match status" value="1"/>
</dbReference>
<feature type="transmembrane region" description="Helical" evidence="9">
    <location>
        <begin position="183"/>
        <end position="203"/>
    </location>
</feature>
<dbReference type="GO" id="GO:0005315">
    <property type="term" value="F:phosphate transmembrane transporter activity"/>
    <property type="evidence" value="ECO:0007669"/>
    <property type="project" value="InterPro"/>
</dbReference>
<evidence type="ECO:0000256" key="4">
    <source>
        <dbReference type="ARBA" id="ARBA00022475"/>
    </source>
</evidence>
<dbReference type="GO" id="GO:0006817">
    <property type="term" value="P:phosphate ion transport"/>
    <property type="evidence" value="ECO:0007669"/>
    <property type="project" value="UniProtKB-KW"/>
</dbReference>
<dbReference type="EMBL" id="RQYT01000034">
    <property type="protein sequence ID" value="RRD48634.1"/>
    <property type="molecule type" value="Genomic_DNA"/>
</dbReference>
<keyword evidence="4 10" id="KW-1003">Cell membrane</keyword>
<accession>A0A3P1WPW1</accession>
<dbReference type="PROSITE" id="PS50928">
    <property type="entry name" value="ABC_TM1"/>
    <property type="match status" value="1"/>
</dbReference>
<organism evidence="13 14">
    <name type="scientific">Arachnia propionica</name>
    <dbReference type="NCBI Taxonomy" id="1750"/>
    <lineage>
        <taxon>Bacteria</taxon>
        <taxon>Bacillati</taxon>
        <taxon>Actinomycetota</taxon>
        <taxon>Actinomycetes</taxon>
        <taxon>Propionibacteriales</taxon>
        <taxon>Propionibacteriaceae</taxon>
        <taxon>Arachnia</taxon>
    </lineage>
</organism>
<evidence type="ECO:0000256" key="9">
    <source>
        <dbReference type="RuleBase" id="RU363032"/>
    </source>
</evidence>
<dbReference type="Pfam" id="PF00528">
    <property type="entry name" value="BPD_transp_1"/>
    <property type="match status" value="1"/>
</dbReference>
<evidence type="ECO:0000313" key="13">
    <source>
        <dbReference type="EMBL" id="RRD48634.1"/>
    </source>
</evidence>
<keyword evidence="6 9" id="KW-0812">Transmembrane</keyword>
<keyword evidence="3 9" id="KW-0813">Transport</keyword>
<dbReference type="InterPro" id="IPR011864">
    <property type="entry name" value="Phosphate_PstC"/>
</dbReference>
<reference evidence="13 14" key="1">
    <citation type="submission" date="2018-11" db="EMBL/GenBank/DDBJ databases">
        <title>Genomes From Bacteria Associated with the Canine Oral Cavity: a Test Case for Automated Genome-Based Taxonomic Assignment.</title>
        <authorList>
            <person name="Coil D.A."/>
            <person name="Jospin G."/>
            <person name="Darling A.E."/>
            <person name="Wallis C."/>
            <person name="Davis I.J."/>
            <person name="Harris S."/>
            <person name="Eisen J.A."/>
            <person name="Holcombe L.J."/>
            <person name="O'Flynn C."/>
        </authorList>
    </citation>
    <scope>NUCLEOTIDE SEQUENCE [LARGE SCALE GENOMIC DNA]</scope>
    <source>
        <strain evidence="13 14">OH2822_COT-296</strain>
    </source>
</reference>
<gene>
    <name evidence="13" type="primary">pstC</name>
    <name evidence="13" type="ORF">EII35_11990</name>
</gene>
<feature type="transmembrane region" description="Helical" evidence="9">
    <location>
        <begin position="241"/>
        <end position="264"/>
    </location>
</feature>
<dbReference type="InterPro" id="IPR051124">
    <property type="entry name" value="Phosphate_Transport_Permease"/>
</dbReference>
<evidence type="ECO:0000256" key="1">
    <source>
        <dbReference type="ARBA" id="ARBA00004651"/>
    </source>
</evidence>
<proteinExistence type="inferred from homology"/>
<dbReference type="Gene3D" id="1.10.3720.10">
    <property type="entry name" value="MetI-like"/>
    <property type="match status" value="1"/>
</dbReference>
<protein>
    <recommendedName>
        <fullName evidence="10">Phosphate transport system permease protein</fullName>
    </recommendedName>
</protein>
<evidence type="ECO:0000259" key="12">
    <source>
        <dbReference type="PROSITE" id="PS50928"/>
    </source>
</evidence>
<sequence>MTNNTGGATTAPAPEEPDLGHTSIEGTSRVGDLVFRGAATLSSGLIVLVVLIIGVFLLSNAWQPLMDNAANFFTSTEFNASATPPRFGVAALLWTTVLSSLFALVIAVPVAMGLALLLTQFVRGRVATYVAFIIDLLAAVPSVIFGLWGIKVFGPAVKPVAQWLENTLGWIPLFGPTQVASPGTIFTASLVLAIMILPIITAITRDVLAQTPRDHIEAALALGATRWEVIRLAVLPYGRSGAIAAAMLGLGRALGETIAVMLILSKVAEFKVSVFNGGETFASIIARNAPEFDTPYKAGVYISAGLVLFLLTFAVNAIARVIADRGKARMS</sequence>